<dbReference type="Proteomes" id="UP000030060">
    <property type="component" value="Unassembled WGS sequence"/>
</dbReference>
<keyword evidence="4" id="KW-0472">Membrane</keyword>
<dbReference type="GO" id="GO:0009279">
    <property type="term" value="C:cell outer membrane"/>
    <property type="evidence" value="ECO:0007669"/>
    <property type="project" value="UniProtKB-SubCell"/>
</dbReference>
<keyword evidence="3 6" id="KW-0732">Signal</keyword>
<dbReference type="PANTHER" id="PTHR38776:SF1">
    <property type="entry name" value="MLTA-INTERACTING PROTEIN-RELATED"/>
    <property type="match status" value="1"/>
</dbReference>
<comment type="subcellular location">
    <subcellularLocation>
        <location evidence="1">Cell outer membrane</location>
    </subcellularLocation>
</comment>
<dbReference type="EMBL" id="ASGY01000010">
    <property type="protein sequence ID" value="KGE69870.1"/>
    <property type="molecule type" value="Genomic_DNA"/>
</dbReference>
<keyword evidence="5" id="KW-0998">Cell outer membrane</keyword>
<evidence type="ECO:0000256" key="5">
    <source>
        <dbReference type="ARBA" id="ARBA00023237"/>
    </source>
</evidence>
<evidence type="ECO:0000313" key="8">
    <source>
        <dbReference type="Proteomes" id="UP000030060"/>
    </source>
</evidence>
<feature type="chain" id="PRO_5001985418" evidence="6">
    <location>
        <begin position="29"/>
        <end position="267"/>
    </location>
</feature>
<proteinExistence type="inferred from homology"/>
<evidence type="ECO:0000256" key="1">
    <source>
        <dbReference type="ARBA" id="ARBA00004442"/>
    </source>
</evidence>
<evidence type="ECO:0000256" key="3">
    <source>
        <dbReference type="ARBA" id="ARBA00022729"/>
    </source>
</evidence>
<protein>
    <submittedName>
        <fullName evidence="7">Structural protein MipA</fullName>
    </submittedName>
</protein>
<dbReference type="Pfam" id="PF06629">
    <property type="entry name" value="MipA"/>
    <property type="match status" value="1"/>
</dbReference>
<dbReference type="AlphaFoldDB" id="A0A0A1Z6D4"/>
<dbReference type="PANTHER" id="PTHR38776">
    <property type="entry name" value="MLTA-INTERACTING PROTEIN-RELATED"/>
    <property type="match status" value="1"/>
</dbReference>
<evidence type="ECO:0000256" key="6">
    <source>
        <dbReference type="SAM" id="SignalP"/>
    </source>
</evidence>
<comment type="similarity">
    <text evidence="2">Belongs to the MipA/OmpV family.</text>
</comment>
<comment type="caution">
    <text evidence="7">The sequence shown here is derived from an EMBL/GenBank/DDBJ whole genome shotgun (WGS) entry which is preliminary data.</text>
</comment>
<evidence type="ECO:0000256" key="2">
    <source>
        <dbReference type="ARBA" id="ARBA00005722"/>
    </source>
</evidence>
<accession>A0A0A1Z6D4</accession>
<feature type="signal peptide" evidence="6">
    <location>
        <begin position="1"/>
        <end position="28"/>
    </location>
</feature>
<dbReference type="InterPro" id="IPR010583">
    <property type="entry name" value="MipA"/>
</dbReference>
<gene>
    <name evidence="7" type="ORF">K814_0100695</name>
</gene>
<name>A0A0A1Z6D4_PSEFL</name>
<evidence type="ECO:0000256" key="4">
    <source>
        <dbReference type="ARBA" id="ARBA00023136"/>
    </source>
</evidence>
<sequence length="267" mass="28916">MKTLMNPKNLCLSLTSLCLLASANSVLAEDWTYSLKAGVANLPRYSGSDERMTAPVFGGAIVSPWGIFLDTDKGLGWGYEGNALSFSAYVGASGSRKDKNESMHLGSKRLKGMGEIKSRPQLGVSASYNLGGMIVGATLEHALKEDDHKDSGKAFTHLELSLGTNLYEGRFGSVDASLSSHFGDRDYLQTWYGVTTDQAARSRFKAYKAGAGNISNGMNLVWSLPISEHTQFSTLLDVQYLADEAGKSPIVERRLQTSVMGVLEYSF</sequence>
<reference evidence="7 8" key="1">
    <citation type="journal article" date="2013" name="Genome Announc.">
        <title>Draft Genome Sequence of Pseudomonas fluorescens LMG 5329, a White Line-Inducing Principle-Producing Bioindicator for the Mushroom Pathogen Pseudomonas tolaasii.</title>
        <authorList>
            <person name="Ghequire M.G."/>
            <person name="Rokni-Zadeh H."/>
            <person name="Zarrineh P."/>
            <person name="De Mot R."/>
        </authorList>
    </citation>
    <scope>NUCLEOTIDE SEQUENCE [LARGE SCALE GENOMIC DNA]</scope>
    <source>
        <strain evidence="7 8">LMG 5329</strain>
    </source>
</reference>
<organism evidence="7 8">
    <name type="scientific">Pseudomonas fluorescens LMG 5329</name>
    <dbReference type="NCBI Taxonomy" id="1324332"/>
    <lineage>
        <taxon>Bacteria</taxon>
        <taxon>Pseudomonadati</taxon>
        <taxon>Pseudomonadota</taxon>
        <taxon>Gammaproteobacteria</taxon>
        <taxon>Pseudomonadales</taxon>
        <taxon>Pseudomonadaceae</taxon>
        <taxon>Pseudomonas</taxon>
    </lineage>
</organism>
<evidence type="ECO:0000313" key="7">
    <source>
        <dbReference type="EMBL" id="KGE69870.1"/>
    </source>
</evidence>